<evidence type="ECO:0000313" key="1">
    <source>
        <dbReference type="EMBL" id="VDN14295.1"/>
    </source>
</evidence>
<dbReference type="InterPro" id="IPR043128">
    <property type="entry name" value="Rev_trsase/Diguanyl_cyclase"/>
</dbReference>
<proteinExistence type="predicted"/>
<name>A0A3P7LAX8_DIBLA</name>
<dbReference type="Proteomes" id="UP000281553">
    <property type="component" value="Unassembled WGS sequence"/>
</dbReference>
<sequence length="76" mass="8618">MLVATSPTADHIEHLAMVFDRLRQFGIVLNPSKCVFGVPYIEFPRRLVETSIIHSLPSKVTAVREFPPLSSKRKLE</sequence>
<dbReference type="Gene3D" id="3.30.70.270">
    <property type="match status" value="1"/>
</dbReference>
<protein>
    <recommendedName>
        <fullName evidence="3">Reverse transcriptase domain-containing protein</fullName>
    </recommendedName>
</protein>
<evidence type="ECO:0000313" key="2">
    <source>
        <dbReference type="Proteomes" id="UP000281553"/>
    </source>
</evidence>
<dbReference type="AlphaFoldDB" id="A0A3P7LAX8"/>
<organism evidence="1 2">
    <name type="scientific">Dibothriocephalus latus</name>
    <name type="common">Fish tapeworm</name>
    <name type="synonym">Diphyllobothrium latum</name>
    <dbReference type="NCBI Taxonomy" id="60516"/>
    <lineage>
        <taxon>Eukaryota</taxon>
        <taxon>Metazoa</taxon>
        <taxon>Spiralia</taxon>
        <taxon>Lophotrochozoa</taxon>
        <taxon>Platyhelminthes</taxon>
        <taxon>Cestoda</taxon>
        <taxon>Eucestoda</taxon>
        <taxon>Diphyllobothriidea</taxon>
        <taxon>Diphyllobothriidae</taxon>
        <taxon>Dibothriocephalus</taxon>
    </lineage>
</organism>
<dbReference type="OrthoDB" id="6266353at2759"/>
<accession>A0A3P7LAX8</accession>
<evidence type="ECO:0008006" key="3">
    <source>
        <dbReference type="Google" id="ProtNLM"/>
    </source>
</evidence>
<dbReference type="EMBL" id="UYRU01058821">
    <property type="protein sequence ID" value="VDN14295.1"/>
    <property type="molecule type" value="Genomic_DNA"/>
</dbReference>
<dbReference type="SUPFAM" id="SSF56672">
    <property type="entry name" value="DNA/RNA polymerases"/>
    <property type="match status" value="1"/>
</dbReference>
<gene>
    <name evidence="1" type="ORF">DILT_LOCUS10126</name>
</gene>
<reference evidence="1 2" key="1">
    <citation type="submission" date="2018-11" db="EMBL/GenBank/DDBJ databases">
        <authorList>
            <consortium name="Pathogen Informatics"/>
        </authorList>
    </citation>
    <scope>NUCLEOTIDE SEQUENCE [LARGE SCALE GENOMIC DNA]</scope>
</reference>
<keyword evidence="2" id="KW-1185">Reference proteome</keyword>
<dbReference type="InterPro" id="IPR043502">
    <property type="entry name" value="DNA/RNA_pol_sf"/>
</dbReference>